<reference evidence="3 4" key="1">
    <citation type="journal article" date="2009" name="Stand. Genomic Sci.">
        <title>Complete genome sequence of Brachybacterium faecium type strain (Schefferle 6-10).</title>
        <authorList>
            <person name="Lapidus A."/>
            <person name="Pukall R."/>
            <person name="Labuttii K."/>
            <person name="Copeland A."/>
            <person name="Del Rio T.G."/>
            <person name="Nolan M."/>
            <person name="Chen F."/>
            <person name="Lucas S."/>
            <person name="Tice H."/>
            <person name="Cheng J.F."/>
            <person name="Bruce D."/>
            <person name="Goodwin L."/>
            <person name="Pitluck S."/>
            <person name="Rohde M."/>
            <person name="Goker M."/>
            <person name="Pati A."/>
            <person name="Ivanova N."/>
            <person name="Mavrommatis K."/>
            <person name="Chen A."/>
            <person name="Palaniappan K."/>
            <person name="D'haeseleer P."/>
            <person name="Chain P."/>
            <person name="Bristow J."/>
            <person name="Eisen J.A."/>
            <person name="Markowitz V."/>
            <person name="Hugenholtz P."/>
            <person name="Kyrpides N.C."/>
            <person name="Klenk H.P."/>
        </authorList>
    </citation>
    <scope>NUCLEOTIDE SEQUENCE [LARGE SCALE GENOMIC DNA]</scope>
    <source>
        <strain evidence="4">ATCC 43885 / DSM 4810 / JCM 11609 / LMG 19847 / NBRC 14762 / NCIMB 9860 / 6-10</strain>
    </source>
</reference>
<accession>C7MHT9</accession>
<dbReference type="STRING" id="446465.Bfae_28410"/>
<keyword evidence="2" id="KW-1133">Transmembrane helix</keyword>
<keyword evidence="4" id="KW-1185">Reference proteome</keyword>
<feature type="compositionally biased region" description="Pro residues" evidence="1">
    <location>
        <begin position="28"/>
        <end position="45"/>
    </location>
</feature>
<feature type="transmembrane region" description="Helical" evidence="2">
    <location>
        <begin position="236"/>
        <end position="260"/>
    </location>
</feature>
<dbReference type="HOGENOM" id="CLU_741225_0_0_11"/>
<protein>
    <submittedName>
        <fullName evidence="3">ABC-type transport system involved in multi-copper enzyme maturation, permease component</fullName>
    </submittedName>
</protein>
<dbReference type="GO" id="GO:0140359">
    <property type="term" value="F:ABC-type transporter activity"/>
    <property type="evidence" value="ECO:0007669"/>
    <property type="project" value="InterPro"/>
</dbReference>
<gene>
    <name evidence="3" type="ordered locus">Bfae_28410</name>
</gene>
<dbReference type="PATRIC" id="fig|446465.5.peg.2803"/>
<dbReference type="OrthoDB" id="149032at2"/>
<name>C7MHT9_BRAFD</name>
<feature type="transmembrane region" description="Helical" evidence="2">
    <location>
        <begin position="384"/>
        <end position="404"/>
    </location>
</feature>
<organism evidence="3 4">
    <name type="scientific">Brachybacterium faecium (strain ATCC 43885 / DSM 4810 / JCM 11609 / LMG 19847 / NBRC 14762 / NCIMB 9860 / 6-10)</name>
    <dbReference type="NCBI Taxonomy" id="446465"/>
    <lineage>
        <taxon>Bacteria</taxon>
        <taxon>Bacillati</taxon>
        <taxon>Actinomycetota</taxon>
        <taxon>Actinomycetes</taxon>
        <taxon>Micrococcales</taxon>
        <taxon>Dermabacteraceae</taxon>
        <taxon>Brachybacterium</taxon>
    </lineage>
</organism>
<dbReference type="eggNOG" id="COG1277">
    <property type="taxonomic scope" value="Bacteria"/>
</dbReference>
<evidence type="ECO:0000256" key="2">
    <source>
        <dbReference type="SAM" id="Phobius"/>
    </source>
</evidence>
<evidence type="ECO:0000313" key="4">
    <source>
        <dbReference type="Proteomes" id="UP000001919"/>
    </source>
</evidence>
<dbReference type="KEGG" id="bfa:Bfae_28410"/>
<feature type="transmembrane region" description="Helical" evidence="2">
    <location>
        <begin position="171"/>
        <end position="194"/>
    </location>
</feature>
<dbReference type="GO" id="GO:0005886">
    <property type="term" value="C:plasma membrane"/>
    <property type="evidence" value="ECO:0007669"/>
    <property type="project" value="UniProtKB-SubCell"/>
</dbReference>
<dbReference type="EMBL" id="CP001643">
    <property type="protein sequence ID" value="ACU86606.1"/>
    <property type="molecule type" value="Genomic_DNA"/>
</dbReference>
<dbReference type="Proteomes" id="UP000001919">
    <property type="component" value="Chromosome"/>
</dbReference>
<feature type="transmembrane region" description="Helical" evidence="2">
    <location>
        <begin position="118"/>
        <end position="139"/>
    </location>
</feature>
<proteinExistence type="predicted"/>
<feature type="transmembrane region" description="Helical" evidence="2">
    <location>
        <begin position="82"/>
        <end position="106"/>
    </location>
</feature>
<feature type="transmembrane region" description="Helical" evidence="2">
    <location>
        <begin position="200"/>
        <end position="224"/>
    </location>
</feature>
<evidence type="ECO:0000313" key="3">
    <source>
        <dbReference type="EMBL" id="ACU86606.1"/>
    </source>
</evidence>
<sequence>MSTPPNGPGTGTPDATAPSTGPSAEPSTIPPTDPSTIPPTDPSANPPVGRSRPRGGTLALRPRGLWLVTSLELRQRIRSARWYVALGIWTLLLFGIGVLSLAPALYTTEWGVVREVARVMFSLQMILVLLAMLLVTPALSAGSINGDRSAGTLATLQASLLSPLEIVLGKLLAGLVTGLAFLVLAMPSALPLALLGEVSIFYLLRVTATICFLTFCVTAIGLGLSALTQRQLGSVVLAYVLVFGVTVVGPILWGVSATFLTTQQEVTSYYTEYTDYEDFEDASTGGVCVASTDVQGVWRMDLAQPLMWPNPLVMLAETAPRQHIGGYWQGESDAQVDALSIMKYGMREASSPPHPSDHNHCSPEDADYPDLGAPTQIPQWPMGVAAWGVVALGALAVAVARLRVPIRRLGPGTRIA</sequence>
<feature type="region of interest" description="Disordered" evidence="1">
    <location>
        <begin position="348"/>
        <end position="374"/>
    </location>
</feature>
<evidence type="ECO:0000256" key="1">
    <source>
        <dbReference type="SAM" id="MobiDB-lite"/>
    </source>
</evidence>
<feature type="region of interest" description="Disordered" evidence="1">
    <location>
        <begin position="1"/>
        <end position="56"/>
    </location>
</feature>
<dbReference type="AlphaFoldDB" id="C7MHT9"/>
<dbReference type="PANTHER" id="PTHR43471">
    <property type="entry name" value="ABC TRANSPORTER PERMEASE"/>
    <property type="match status" value="1"/>
</dbReference>
<keyword evidence="2" id="KW-0472">Membrane</keyword>
<dbReference type="Pfam" id="PF12679">
    <property type="entry name" value="ABC2_membrane_2"/>
    <property type="match status" value="1"/>
</dbReference>
<keyword evidence="2" id="KW-0812">Transmembrane</keyword>
<feature type="compositionally biased region" description="Low complexity" evidence="1">
    <location>
        <begin position="11"/>
        <end position="27"/>
    </location>
</feature>